<dbReference type="PANTHER" id="PTHR31891">
    <property type="entry name" value="FORMAMIDASE C869.04-RELATED"/>
    <property type="match status" value="1"/>
</dbReference>
<evidence type="ECO:0000313" key="3">
    <source>
        <dbReference type="Proteomes" id="UP000295484"/>
    </source>
</evidence>
<evidence type="ECO:0000313" key="2">
    <source>
        <dbReference type="EMBL" id="TDX32559.1"/>
    </source>
</evidence>
<dbReference type="EMBL" id="SOEB01000003">
    <property type="protein sequence ID" value="TDX32559.1"/>
    <property type="molecule type" value="Genomic_DNA"/>
</dbReference>
<dbReference type="SUPFAM" id="SSF141130">
    <property type="entry name" value="Acetamidase/Formamidase-like"/>
    <property type="match status" value="1"/>
</dbReference>
<dbReference type="InterPro" id="IPR004304">
    <property type="entry name" value="FmdA_AmdA"/>
</dbReference>
<reference evidence="2 3" key="1">
    <citation type="submission" date="2019-03" db="EMBL/GenBank/DDBJ databases">
        <title>Genomic Encyclopedia of Type Strains, Phase IV (KMG-IV): sequencing the most valuable type-strain genomes for metagenomic binning, comparative biology and taxonomic classification.</title>
        <authorList>
            <person name="Goeker M."/>
        </authorList>
    </citation>
    <scope>NUCLEOTIDE SEQUENCE [LARGE SCALE GENOMIC DNA]</scope>
    <source>
        <strain evidence="2 3">JA181</strain>
    </source>
</reference>
<dbReference type="Proteomes" id="UP000295484">
    <property type="component" value="Unassembled WGS sequence"/>
</dbReference>
<dbReference type="GO" id="GO:0016811">
    <property type="term" value="F:hydrolase activity, acting on carbon-nitrogen (but not peptide) bonds, in linear amides"/>
    <property type="evidence" value="ECO:0007669"/>
    <property type="project" value="InterPro"/>
</dbReference>
<dbReference type="AlphaFoldDB" id="A0A4R8G310"/>
<feature type="region of interest" description="Disordered" evidence="1">
    <location>
        <begin position="357"/>
        <end position="430"/>
    </location>
</feature>
<protein>
    <submittedName>
        <fullName evidence="2">Acetamidase/formamidase family protein</fullName>
    </submittedName>
</protein>
<name>A0A4R8G310_9RHOB</name>
<organism evidence="2 3">
    <name type="scientific">Rhodovulum visakhapatnamense</name>
    <dbReference type="NCBI Taxonomy" id="364297"/>
    <lineage>
        <taxon>Bacteria</taxon>
        <taxon>Pseudomonadati</taxon>
        <taxon>Pseudomonadota</taxon>
        <taxon>Alphaproteobacteria</taxon>
        <taxon>Rhodobacterales</taxon>
        <taxon>Paracoccaceae</taxon>
        <taxon>Rhodovulum</taxon>
    </lineage>
</organism>
<comment type="caution">
    <text evidence="2">The sequence shown here is derived from an EMBL/GenBank/DDBJ whole genome shotgun (WGS) entry which is preliminary data.</text>
</comment>
<gene>
    <name evidence="2" type="ORF">EV657_103130</name>
</gene>
<accession>A0A4R8G310</accession>
<proteinExistence type="predicted"/>
<dbReference type="PANTHER" id="PTHR31891:SF1">
    <property type="entry name" value="FORMAMIDASE C869.04-RELATED"/>
    <property type="match status" value="1"/>
</dbReference>
<feature type="compositionally biased region" description="Low complexity" evidence="1">
    <location>
        <begin position="363"/>
        <end position="378"/>
    </location>
</feature>
<evidence type="ECO:0000256" key="1">
    <source>
        <dbReference type="SAM" id="MobiDB-lite"/>
    </source>
</evidence>
<dbReference type="Gene3D" id="2.60.120.580">
    <property type="entry name" value="Acetamidase/Formamidase-like domains"/>
    <property type="match status" value="2"/>
</dbReference>
<sequence length="430" mass="45652">MTPALAQTSAGKVPAPPSYRHLPANADTVRWGCFSTTLTPRVEIDSAGIVTIETLTHPAADDLERMVQGDQGAESVYLWTTDRKGVDRRGAGSTDPAVCKVGSGDGRGVHILTGPVHGRGAKPGDVLELRILDCVPRPGANPDFAGKSFGSNAAAWWGYHYNDMPGGSKREVITIYRVDATGDKSRAKAVCNFRWGPQTDPFRVTRPTIDYPGGPVDHALTDFTFNVLKGIRIPIRPYFGTLGVAPAEADFVDSVPPSHTGGNVDKWPIGKGAIMYSPVSVEGALLSVGVDFGITPVADGNWGVHAIVPCHRKEGHLLGPRLIGARPPPFRTMARHGGGLRRVRLPQGCPRDMADILGRPRNAPAVPVADAGPAVPADRQARPCPPDCSPVPKARRRTERSVPGGRGTRHAAHPPQGPCQSPESFIKASG</sequence>